<dbReference type="GO" id="GO:0051315">
    <property type="term" value="P:attachment of mitotic spindle microtubules to kinetochore"/>
    <property type="evidence" value="ECO:0007669"/>
    <property type="project" value="UniProtKB-UniRule"/>
</dbReference>
<dbReference type="InterPro" id="IPR005550">
    <property type="entry name" value="Kinetochore_Ndc80"/>
</dbReference>
<dbReference type="GO" id="GO:0051301">
    <property type="term" value="P:cell division"/>
    <property type="evidence" value="ECO:0007669"/>
    <property type="project" value="UniProtKB-UniRule"/>
</dbReference>
<keyword evidence="3 10" id="KW-0132">Cell division</keyword>
<dbReference type="InterPro" id="IPR038273">
    <property type="entry name" value="Ndc80_sf"/>
</dbReference>
<comment type="similarity">
    <text evidence="1 10">Belongs to the NDC80/HEC1 family.</text>
</comment>
<protein>
    <recommendedName>
        <fullName evidence="10">Kinetochore protein NDC80</fullName>
    </recommendedName>
</protein>
<dbReference type="STRING" id="1314777.A0A165AG99"/>
<dbReference type="GO" id="GO:0005634">
    <property type="term" value="C:nucleus"/>
    <property type="evidence" value="ECO:0007669"/>
    <property type="project" value="UniProtKB-SubCell"/>
</dbReference>
<reference evidence="14 15" key="1">
    <citation type="journal article" date="2016" name="Mol. Biol. Evol.">
        <title>Comparative Genomics of Early-Diverging Mushroom-Forming Fungi Provides Insights into the Origins of Lignocellulose Decay Capabilities.</title>
        <authorList>
            <person name="Nagy L.G."/>
            <person name="Riley R."/>
            <person name="Tritt A."/>
            <person name="Adam C."/>
            <person name="Daum C."/>
            <person name="Floudas D."/>
            <person name="Sun H."/>
            <person name="Yadav J.S."/>
            <person name="Pangilinan J."/>
            <person name="Larsson K.H."/>
            <person name="Matsuura K."/>
            <person name="Barry K."/>
            <person name="Labutti K."/>
            <person name="Kuo R."/>
            <person name="Ohm R.A."/>
            <person name="Bhattacharya S.S."/>
            <person name="Shirouzu T."/>
            <person name="Yoshinaga Y."/>
            <person name="Martin F.M."/>
            <person name="Grigoriev I.V."/>
            <person name="Hibbett D.S."/>
        </authorList>
    </citation>
    <scope>NUCLEOTIDE SEQUENCE [LARGE SCALE GENOMIC DNA]</scope>
    <source>
        <strain evidence="14 15">HHB9708</strain>
    </source>
</reference>
<dbReference type="OrthoDB" id="7459479at2759"/>
<keyword evidence="15" id="KW-1185">Reference proteome</keyword>
<feature type="compositionally biased region" description="Polar residues" evidence="12">
    <location>
        <begin position="29"/>
        <end position="42"/>
    </location>
</feature>
<name>A0A165AG99_9AGAM</name>
<comment type="subcellular location">
    <subcellularLocation>
        <location evidence="10">Chromosome</location>
        <location evidence="10">Centromere</location>
        <location evidence="10">Kinetochore</location>
    </subcellularLocation>
    <subcellularLocation>
        <location evidence="10">Nucleus</location>
    </subcellularLocation>
</comment>
<evidence type="ECO:0000256" key="5">
    <source>
        <dbReference type="ARBA" id="ARBA00022838"/>
    </source>
</evidence>
<dbReference type="GO" id="GO:0031262">
    <property type="term" value="C:Ndc80 complex"/>
    <property type="evidence" value="ECO:0007669"/>
    <property type="project" value="UniProtKB-UniRule"/>
</dbReference>
<dbReference type="PANTHER" id="PTHR10643">
    <property type="entry name" value="KINETOCHORE PROTEIN NDC80"/>
    <property type="match status" value="1"/>
</dbReference>
<dbReference type="Gene3D" id="1.10.418.30">
    <property type="entry name" value="Ncd80 complex, Ncd80 subunit"/>
    <property type="match status" value="1"/>
</dbReference>
<evidence type="ECO:0000313" key="15">
    <source>
        <dbReference type="Proteomes" id="UP000076722"/>
    </source>
</evidence>
<proteinExistence type="inferred from homology"/>
<dbReference type="EMBL" id="KV419394">
    <property type="protein sequence ID" value="KZS98954.1"/>
    <property type="molecule type" value="Genomic_DNA"/>
</dbReference>
<evidence type="ECO:0000256" key="4">
    <source>
        <dbReference type="ARBA" id="ARBA00022776"/>
    </source>
</evidence>
<keyword evidence="2 10" id="KW-0158">Chromosome</keyword>
<keyword evidence="8 10" id="KW-0131">Cell cycle</keyword>
<keyword evidence="9 10" id="KW-0137">Centromere</keyword>
<evidence type="ECO:0000256" key="3">
    <source>
        <dbReference type="ARBA" id="ARBA00022618"/>
    </source>
</evidence>
<dbReference type="InterPro" id="IPR055260">
    <property type="entry name" value="Ndc80_CH"/>
</dbReference>
<feature type="compositionally biased region" description="Polar residues" evidence="12">
    <location>
        <begin position="10"/>
        <end position="22"/>
    </location>
</feature>
<evidence type="ECO:0000256" key="7">
    <source>
        <dbReference type="ARBA" id="ARBA00023242"/>
    </source>
</evidence>
<keyword evidence="6 11" id="KW-0175">Coiled coil</keyword>
<evidence type="ECO:0000256" key="6">
    <source>
        <dbReference type="ARBA" id="ARBA00023054"/>
    </source>
</evidence>
<dbReference type="Proteomes" id="UP000076722">
    <property type="component" value="Unassembled WGS sequence"/>
</dbReference>
<feature type="coiled-coil region" evidence="11">
    <location>
        <begin position="305"/>
        <end position="332"/>
    </location>
</feature>
<feature type="domain" description="Kinetochore protein Ndc80 CH" evidence="13">
    <location>
        <begin position="119"/>
        <end position="238"/>
    </location>
</feature>
<dbReference type="Gene3D" id="6.10.250.1950">
    <property type="match status" value="1"/>
</dbReference>
<keyword evidence="5 10" id="KW-0995">Kinetochore</keyword>
<feature type="region of interest" description="Disordered" evidence="12">
    <location>
        <begin position="1"/>
        <end position="66"/>
    </location>
</feature>
<keyword evidence="7 10" id="KW-0539">Nucleus</keyword>
<dbReference type="PANTHER" id="PTHR10643:SF2">
    <property type="entry name" value="KINETOCHORE PROTEIN NDC80 HOMOLOG"/>
    <property type="match status" value="1"/>
</dbReference>
<evidence type="ECO:0000313" key="14">
    <source>
        <dbReference type="EMBL" id="KZS98954.1"/>
    </source>
</evidence>
<feature type="compositionally biased region" description="Polar residues" evidence="12">
    <location>
        <begin position="56"/>
        <end position="66"/>
    </location>
</feature>
<evidence type="ECO:0000256" key="9">
    <source>
        <dbReference type="ARBA" id="ARBA00023328"/>
    </source>
</evidence>
<evidence type="ECO:0000256" key="8">
    <source>
        <dbReference type="ARBA" id="ARBA00023306"/>
    </source>
</evidence>
<evidence type="ECO:0000256" key="1">
    <source>
        <dbReference type="ARBA" id="ARBA00007050"/>
    </source>
</evidence>
<evidence type="ECO:0000256" key="12">
    <source>
        <dbReference type="SAM" id="MobiDB-lite"/>
    </source>
</evidence>
<evidence type="ECO:0000256" key="11">
    <source>
        <dbReference type="SAM" id="Coils"/>
    </source>
</evidence>
<sequence length="657" mass="73862">MFKFSHDAVPSSNIPMPSSNRMSLAPGMGSSSNLRTSQNNRMSIAGPPGRAPLQPTPLNTGIPGSNPRQSILKTNHNPLLMSARKTNAGYGQTPARNGSRRASQWGGAMAPPLPGVPQPIKDPRPVREKAFQAQMSRTIHTFLSSTDCPQQLHPKMFKEPPTSVMYWTVIEWLVHQLDPNYPAAKPTVSAWPNDFIAMLKLFRYPFADAIDKKSLTTVGGLHSWPAMLAALHWLVLLCIARTEYLKSDDPTLQDVEQIPEVFSDEIHQWALAFDYYDAAYGVFLAGEDEFPNERAYIEERYTKQSAQVLKEVEDLKVRHAELAQELKKLTSSPAPVLKLRENHKKILSDTDKIAQWYQHSEKRKNKTGEDIAREEAEIAADQRMLDELLAEQKVLEATVAAQNLSPEEVMRMNAEDASLDRVLNDLKTKSKEVTKSTQSLEITVANRTDSVEQAIHEYMTLLYRLGLHPHTPDKFSNMSFGLELNGAASNPKDLVKGDDLRTVIRPALITIADMKRKERGILEDERVRITHDLDNAEMDGESLQQKLQSEMMHLEMLNQQVEDIRETSQREGALSSAEIRRLESELAAAKAAALSSGVGVKARLQALQIAYQEQVEQTERMREETVRAIVKNTSDMCNFKEQVSGHLINLRRMAEEN</sequence>
<comment type="subunit">
    <text evidence="10">Component of the NDC80 complex.</text>
</comment>
<accession>A0A165AG99</accession>
<evidence type="ECO:0000256" key="10">
    <source>
        <dbReference type="RuleBase" id="RU368072"/>
    </source>
</evidence>
<evidence type="ECO:0000256" key="2">
    <source>
        <dbReference type="ARBA" id="ARBA00022454"/>
    </source>
</evidence>
<keyword evidence="4 10" id="KW-0498">Mitosis</keyword>
<comment type="function">
    <text evidence="10">Acts as a component of the essential kinetochore-associated NDC80 complex, which is required for chromosome segregation and spindle checkpoint activity.</text>
</comment>
<organism evidence="14 15">
    <name type="scientific">Sistotremastrum niveocremeum HHB9708</name>
    <dbReference type="NCBI Taxonomy" id="1314777"/>
    <lineage>
        <taxon>Eukaryota</taxon>
        <taxon>Fungi</taxon>
        <taxon>Dikarya</taxon>
        <taxon>Basidiomycota</taxon>
        <taxon>Agaricomycotina</taxon>
        <taxon>Agaricomycetes</taxon>
        <taxon>Sistotremastrales</taxon>
        <taxon>Sistotremastraceae</taxon>
        <taxon>Sertulicium</taxon>
        <taxon>Sertulicium niveocremeum</taxon>
    </lineage>
</organism>
<evidence type="ECO:0000259" key="13">
    <source>
        <dbReference type="Pfam" id="PF03801"/>
    </source>
</evidence>
<dbReference type="AlphaFoldDB" id="A0A165AG99"/>
<dbReference type="Pfam" id="PF03801">
    <property type="entry name" value="Ndc80_HEC"/>
    <property type="match status" value="1"/>
</dbReference>
<gene>
    <name evidence="14" type="ORF">SISNIDRAFT_447781</name>
</gene>